<reference evidence="1 2" key="1">
    <citation type="submission" date="2019-06" db="EMBL/GenBank/DDBJ databases">
        <title>Genome sequence of Rhodobacteraceae bacterium D4M1.</title>
        <authorList>
            <person name="Cao J."/>
        </authorList>
    </citation>
    <scope>NUCLEOTIDE SEQUENCE [LARGE SCALE GENOMIC DNA]</scope>
    <source>
        <strain evidence="1 2">D4M1</strain>
    </source>
</reference>
<dbReference type="SUPFAM" id="SSF48498">
    <property type="entry name" value="Tetracyclin repressor-like, C-terminal domain"/>
    <property type="match status" value="1"/>
</dbReference>
<gene>
    <name evidence="1" type="ORF">FDP22_04455</name>
</gene>
<keyword evidence="2" id="KW-1185">Reference proteome</keyword>
<sequence>MPAQGFTHWCAIFADGFVRVRGPGRLRDMIDPKHPAIMCRAALQGGPFLAQAEQATRPLTLALEMAFAQGAAKAP</sequence>
<evidence type="ECO:0000313" key="1">
    <source>
        <dbReference type="EMBL" id="QDL91102.1"/>
    </source>
</evidence>
<dbReference type="InterPro" id="IPR036271">
    <property type="entry name" value="Tet_transcr_reg_TetR-rel_C_sf"/>
</dbReference>
<proteinExistence type="predicted"/>
<organism evidence="1 2">
    <name type="scientific">Paroceanicella profunda</name>
    <dbReference type="NCBI Taxonomy" id="2579971"/>
    <lineage>
        <taxon>Bacteria</taxon>
        <taxon>Pseudomonadati</taxon>
        <taxon>Pseudomonadota</taxon>
        <taxon>Alphaproteobacteria</taxon>
        <taxon>Rhodobacterales</taxon>
        <taxon>Paracoccaceae</taxon>
        <taxon>Paroceanicella</taxon>
    </lineage>
</organism>
<dbReference type="RefSeq" id="WP_138579366.1">
    <property type="nucleotide sequence ID" value="NZ_CP040818.1"/>
</dbReference>
<evidence type="ECO:0000313" key="2">
    <source>
        <dbReference type="Proteomes" id="UP000305888"/>
    </source>
</evidence>
<protein>
    <submittedName>
        <fullName evidence="1">Uncharacterized protein</fullName>
    </submittedName>
</protein>
<dbReference type="KEGG" id="ppru:FDP22_04455"/>
<dbReference type="OrthoDB" id="3827407at2"/>
<accession>A0A5B8FXA1</accession>
<dbReference type="EMBL" id="CP040818">
    <property type="protein sequence ID" value="QDL91102.1"/>
    <property type="molecule type" value="Genomic_DNA"/>
</dbReference>
<name>A0A5B8FXA1_9RHOB</name>
<dbReference type="Proteomes" id="UP000305888">
    <property type="component" value="Chromosome"/>
</dbReference>
<dbReference type="AlphaFoldDB" id="A0A5B8FXA1"/>